<evidence type="ECO:0000256" key="5">
    <source>
        <dbReference type="SAM" id="Phobius"/>
    </source>
</evidence>
<dbReference type="InterPro" id="IPR007657">
    <property type="entry name" value="Glycosyltransferase_61"/>
</dbReference>
<accession>S5SC58</accession>
<dbReference type="GO" id="GO:0016763">
    <property type="term" value="F:pentosyltransferase activity"/>
    <property type="evidence" value="ECO:0007669"/>
    <property type="project" value="UniProtKB-ARBA"/>
</dbReference>
<keyword evidence="3" id="KW-0808">Transferase</keyword>
<keyword evidence="5" id="KW-0812">Transmembrane</keyword>
<evidence type="ECO:0000256" key="3">
    <source>
        <dbReference type="ARBA" id="ARBA00022679"/>
    </source>
</evidence>
<reference evidence="7" key="1">
    <citation type="submission" date="2013-04" db="EMBL/GenBank/DDBJ databases">
        <title>Discovery of genes involved in xylan biosynthesis using transcriptional profiling of heteroxylan based mucilaginous tissue.</title>
        <authorList>
            <person name="Wilkerson C.G."/>
            <person name="Jensen J.K."/>
            <person name="Johnson N."/>
        </authorList>
    </citation>
    <scope>NUCLEOTIDE SEQUENCE</scope>
</reference>
<feature type="transmembrane region" description="Helical" evidence="5">
    <location>
        <begin position="27"/>
        <end position="46"/>
    </location>
</feature>
<organism evidence="7">
    <name type="scientific">Plantago ovata</name>
    <name type="common">Blond psyllium</name>
    <name type="synonym">Ispaghul</name>
    <dbReference type="NCBI Taxonomy" id="185002"/>
    <lineage>
        <taxon>Eukaryota</taxon>
        <taxon>Viridiplantae</taxon>
        <taxon>Streptophyta</taxon>
        <taxon>Embryophyta</taxon>
        <taxon>Tracheophyta</taxon>
        <taxon>Spermatophyta</taxon>
        <taxon>Magnoliopsida</taxon>
        <taxon>eudicotyledons</taxon>
        <taxon>Gunneridae</taxon>
        <taxon>Pentapetalae</taxon>
        <taxon>asterids</taxon>
        <taxon>lamiids</taxon>
        <taxon>Lamiales</taxon>
        <taxon>Plantaginaceae</taxon>
        <taxon>Plantagineae</taxon>
        <taxon>Plantago</taxon>
    </lineage>
</organism>
<dbReference type="AlphaFoldDB" id="S5SC58"/>
<feature type="domain" description="Glycosyltransferase 61 catalytic" evidence="6">
    <location>
        <begin position="250"/>
        <end position="360"/>
    </location>
</feature>
<dbReference type="EMBL" id="KC894064">
    <property type="protein sequence ID" value="AGS18879.1"/>
    <property type="molecule type" value="mRNA"/>
</dbReference>
<evidence type="ECO:0000259" key="6">
    <source>
        <dbReference type="Pfam" id="PF04577"/>
    </source>
</evidence>
<keyword evidence="4" id="KW-0325">Glycoprotein</keyword>
<keyword evidence="2" id="KW-0328">Glycosyltransferase</keyword>
<dbReference type="GO" id="GO:0000139">
    <property type="term" value="C:Golgi membrane"/>
    <property type="evidence" value="ECO:0007669"/>
    <property type="project" value="UniProtKB-SubCell"/>
</dbReference>
<evidence type="ECO:0000256" key="1">
    <source>
        <dbReference type="ARBA" id="ARBA00004323"/>
    </source>
</evidence>
<dbReference type="Pfam" id="PF04577">
    <property type="entry name" value="Glyco_transf_61"/>
    <property type="match status" value="1"/>
</dbReference>
<evidence type="ECO:0000313" key="7">
    <source>
        <dbReference type="EMBL" id="AGS18879.1"/>
    </source>
</evidence>
<comment type="subcellular location">
    <subcellularLocation>
        <location evidence="1">Golgi apparatus membrane</location>
        <topology evidence="1">Single-pass type II membrane protein</topology>
    </subcellularLocation>
</comment>
<dbReference type="PANTHER" id="PTHR20961:SF149">
    <property type="entry name" value="PROTEIN O-LINKED-MANNOSE BETA-1,4-N-ACETYLGLUCOSAMINYLTRANSFERASE 2-LIKE"/>
    <property type="match status" value="1"/>
</dbReference>
<evidence type="ECO:0000256" key="2">
    <source>
        <dbReference type="ARBA" id="ARBA00022676"/>
    </source>
</evidence>
<dbReference type="InterPro" id="IPR049625">
    <property type="entry name" value="Glyco_transf_61_cat"/>
</dbReference>
<evidence type="ECO:0000256" key="4">
    <source>
        <dbReference type="ARBA" id="ARBA00023180"/>
    </source>
</evidence>
<dbReference type="Gene3D" id="3.30.1490.10">
    <property type="match status" value="1"/>
</dbReference>
<protein>
    <submittedName>
        <fullName evidence="7">GT61_5</fullName>
    </submittedName>
</protein>
<proteinExistence type="evidence at transcript level"/>
<keyword evidence="5" id="KW-0472">Membrane</keyword>
<dbReference type="PANTHER" id="PTHR20961">
    <property type="entry name" value="GLYCOSYLTRANSFERASE"/>
    <property type="match status" value="1"/>
</dbReference>
<keyword evidence="5" id="KW-1133">Transmembrane helix</keyword>
<sequence>MYFRDVIANLLKRKKDVATLLKKKKDVIIKTLYLCLILAFTIWVSSIPNSLTSGNNARTSFITSMNLSPIGEKASCESEHFCELEGDVRVEAKSGTIYVMTHNETISNSTDSWIIRPYVRWYIYNVRHWTVKVVRYSEEDKNAPKCTRKHYTPAILFSDEGFSLNHFHCYADVVFPLYMTSFGYRPDIHLLITDYRDWFVSKNHEILKRVSQYPIMDIDKENEQVHCYQKMFVGLKFFGDFLVNKSIPEYAAGMSIDNFRQFLRDTYSLERQTAIRPSLVNLTRPRLMIVSRKSSRILLNEDEISRVAKEVGFNVISTDSGLSTNQSRFAQLVNSCDVLMGIHGAGLTNMLFLPDNAVFIQMLPFGPLDYWTAMEFRDPTWDMSISYLDYRISIEESSLSTQYAPDDPILADPISQYAKGWDFIRDVYLSVNFTIDVGRFKGTLVEAMKILQH</sequence>
<name>S5SC58_PLAOV</name>